<feature type="domain" description="MalT-like TPR region" evidence="6">
    <location>
        <begin position="152"/>
        <end position="455"/>
    </location>
</feature>
<dbReference type="GeneID" id="41331405"/>
<keyword evidence="4 5" id="KW-0802">TPR repeat</keyword>
<dbReference type="InterPro" id="IPR051476">
    <property type="entry name" value="Bac_ResReg_Asp_Phosphatase"/>
</dbReference>
<accession>A0A5B9DEC2</accession>
<dbReference type="SUPFAM" id="SSF48452">
    <property type="entry name" value="TPR-like"/>
    <property type="match status" value="1"/>
</dbReference>
<feature type="repeat" description="TPR" evidence="5">
    <location>
        <begin position="252"/>
        <end position="285"/>
    </location>
</feature>
<reference evidence="7 8" key="2">
    <citation type="journal article" date="2024" name="Int. J. Syst. Evol. Microbiol.">
        <title>Promethearchaeum syntrophicum gen. nov., sp. nov., an anaerobic, obligately syntrophic archaeon, the first isolate of the lineage 'Asgard' archaea, and proposal of the new archaeal phylum Promethearchaeota phyl. nov. and kingdom Promethearchaeati regn. nov.</title>
        <authorList>
            <person name="Imachi H."/>
            <person name="Nobu M.K."/>
            <person name="Kato S."/>
            <person name="Takaki Y."/>
            <person name="Miyazaki M."/>
            <person name="Miyata M."/>
            <person name="Ogawara M."/>
            <person name="Saito Y."/>
            <person name="Sakai S."/>
            <person name="Tahara Y.O."/>
            <person name="Takano Y."/>
            <person name="Tasumi E."/>
            <person name="Uematsu K."/>
            <person name="Yoshimura T."/>
            <person name="Itoh T."/>
            <person name="Ohkuma M."/>
            <person name="Takai K."/>
        </authorList>
    </citation>
    <scope>NUCLEOTIDE SEQUENCE [LARGE SCALE GENOMIC DNA]</scope>
    <source>
        <strain evidence="7 8">MK-D1</strain>
    </source>
</reference>
<dbReference type="KEGG" id="psyt:DSAG12_03435"/>
<evidence type="ECO:0000256" key="5">
    <source>
        <dbReference type="PROSITE-ProRule" id="PRU00339"/>
    </source>
</evidence>
<protein>
    <submittedName>
        <fullName evidence="7">Tetratricopeptide repeat protein</fullName>
    </submittedName>
</protein>
<dbReference type="PROSITE" id="PS50005">
    <property type="entry name" value="TPR"/>
    <property type="match status" value="2"/>
</dbReference>
<evidence type="ECO:0000256" key="1">
    <source>
        <dbReference type="ARBA" id="ARBA00004496"/>
    </source>
</evidence>
<dbReference type="InterPro" id="IPR041617">
    <property type="entry name" value="TPR_MalT"/>
</dbReference>
<evidence type="ECO:0000313" key="7">
    <source>
        <dbReference type="EMBL" id="QEE17598.1"/>
    </source>
</evidence>
<evidence type="ECO:0000256" key="2">
    <source>
        <dbReference type="ARBA" id="ARBA00022490"/>
    </source>
</evidence>
<name>A0A5B9DEC2_9ARCH</name>
<dbReference type="PANTHER" id="PTHR46630">
    <property type="entry name" value="TETRATRICOPEPTIDE REPEAT PROTEIN 29"/>
    <property type="match status" value="1"/>
</dbReference>
<dbReference type="AlphaFoldDB" id="A0A5B9DEC2"/>
<keyword evidence="2" id="KW-0963">Cytoplasm</keyword>
<keyword evidence="3" id="KW-0677">Repeat</keyword>
<dbReference type="EMBL" id="CP042905">
    <property type="protein sequence ID" value="QEE17598.1"/>
    <property type="molecule type" value="Genomic_DNA"/>
</dbReference>
<reference evidence="7 8" key="1">
    <citation type="journal article" date="2020" name="Nature">
        <title>Isolation of an archaeon at the prokaryote-eukaryote interface.</title>
        <authorList>
            <person name="Imachi H."/>
            <person name="Nobu M.K."/>
            <person name="Nakahara N."/>
            <person name="Morono Y."/>
            <person name="Ogawara M."/>
            <person name="Takaki Y."/>
            <person name="Takano Y."/>
            <person name="Uematsu K."/>
            <person name="Ikuta T."/>
            <person name="Ito M."/>
            <person name="Matsui Y."/>
            <person name="Miyazaki M."/>
            <person name="Murata K."/>
            <person name="Saito Y."/>
            <person name="Sakai S."/>
            <person name="Song C."/>
            <person name="Tasumi E."/>
            <person name="Yamanaka Y."/>
            <person name="Yamaguchi T."/>
            <person name="Kamagata Y."/>
            <person name="Tamaki H."/>
            <person name="Takai K."/>
        </authorList>
    </citation>
    <scope>NUCLEOTIDE SEQUENCE [LARGE SCALE GENOMIC DNA]</scope>
    <source>
        <strain evidence="7 8">MK-D1</strain>
    </source>
</reference>
<dbReference type="RefSeq" id="WP_147664487.1">
    <property type="nucleotide sequence ID" value="NZ_CP042905.2"/>
</dbReference>
<dbReference type="Pfam" id="PF17874">
    <property type="entry name" value="TPR_MalT"/>
    <property type="match status" value="1"/>
</dbReference>
<feature type="repeat" description="TPR" evidence="5">
    <location>
        <begin position="169"/>
        <end position="202"/>
    </location>
</feature>
<dbReference type="Gene3D" id="1.25.40.10">
    <property type="entry name" value="Tetratricopeptide repeat domain"/>
    <property type="match status" value="2"/>
</dbReference>
<dbReference type="Proteomes" id="UP000321408">
    <property type="component" value="Chromosome"/>
</dbReference>
<organism evidence="7 8">
    <name type="scientific">Promethearchaeum syntrophicum</name>
    <dbReference type="NCBI Taxonomy" id="2594042"/>
    <lineage>
        <taxon>Archaea</taxon>
        <taxon>Promethearchaeati</taxon>
        <taxon>Promethearchaeota</taxon>
        <taxon>Promethearchaeia</taxon>
        <taxon>Promethearchaeales</taxon>
        <taxon>Promethearchaeaceae</taxon>
        <taxon>Promethearchaeum</taxon>
    </lineage>
</organism>
<dbReference type="SMART" id="SM00028">
    <property type="entry name" value="TPR"/>
    <property type="match status" value="3"/>
</dbReference>
<dbReference type="PANTHER" id="PTHR46630:SF1">
    <property type="entry name" value="TETRATRICOPEPTIDE REPEAT PROTEIN 29"/>
    <property type="match status" value="1"/>
</dbReference>
<evidence type="ECO:0000256" key="4">
    <source>
        <dbReference type="ARBA" id="ARBA00022803"/>
    </source>
</evidence>
<keyword evidence="8" id="KW-1185">Reference proteome</keyword>
<gene>
    <name evidence="7" type="ORF">DSAG12_03435</name>
</gene>
<evidence type="ECO:0000313" key="8">
    <source>
        <dbReference type="Proteomes" id="UP000321408"/>
    </source>
</evidence>
<dbReference type="InterPro" id="IPR011990">
    <property type="entry name" value="TPR-like_helical_dom_sf"/>
</dbReference>
<evidence type="ECO:0000256" key="3">
    <source>
        <dbReference type="ARBA" id="ARBA00022737"/>
    </source>
</evidence>
<dbReference type="InterPro" id="IPR019734">
    <property type="entry name" value="TPR_rpt"/>
</dbReference>
<proteinExistence type="predicted"/>
<evidence type="ECO:0000259" key="6">
    <source>
        <dbReference type="Pfam" id="PF17874"/>
    </source>
</evidence>
<comment type="subcellular location">
    <subcellularLocation>
        <location evidence="1">Cytoplasm</location>
    </subcellularLocation>
</comment>
<dbReference type="GO" id="GO:0005737">
    <property type="term" value="C:cytoplasm"/>
    <property type="evidence" value="ECO:0007669"/>
    <property type="project" value="UniProtKB-SubCell"/>
</dbReference>
<sequence>MKKNIQDLLNVAQDMIDDGKISECLEYLKSLKPIKEYTEREKTIFYTLNSEIHLILFNITKSYVIAKKGIRFARKIEKSIELVDALLIMVKNLVIMGKISESMDLLEESSEVLMNLPQVSEKDRKRRLGLIFLIQGLNFYQLGKMMESSEKINKSIDLLQKWNSKANLALAYAFYGNFFMIMGESNKALNNLSKAQKICENNNSIAYHLPKLMNFIGWGIVYHFKGELQLAVEYNKKVVSLARKSNNPIFLFMGLGNLGEIYKELEEWDHAIKYLQEALIIAEHSRRSSSIVIILSNLFDVYINMGDIVNVKQVFHKMEHYQAEEKENKKISQIYRSCKAVLMKMSKRTRDIGGAQVIFKAIAQEEVIQIDITQNAILNLCKMLLEEFQETKNFEVIEEFSTSLKQLQNATEKHHAYPLLAETYLLEAKLSMINFDLKKARQSLTKAQQIAEKYGLKQLAIKISYEHDKLLENLKDWDQMKKENVSYSERLEKLDINDNILTLLKKKPAKIPETSPESPILLLVMANSGIPIYTKIFNKEWEISENLFSSFLLAFNSFSHEIFSEGLDRANFGTYTILMTGMPPFMTCYVFKGQSFLAHQKFSKFNESIHESDQIWKNLTSSNRTGQVIKDDASAGLGKLVKTIF</sequence>